<dbReference type="GeneID" id="6481740"/>
<accession>B1X4D5</accession>
<reference evidence="1" key="2">
    <citation type="journal article" date="2008" name="Curr. Biol.">
        <title>Chromatophore genome sequence of Paulinella sheds light on acquisition of photosynthesis by eukaryotes.</title>
        <authorList>
            <person name="Nowack E.C.M."/>
            <person name="Melkonian M."/>
            <person name="Gloeckner G."/>
        </authorList>
    </citation>
    <scope>NUCLEOTIDE SEQUENCE [LARGE SCALE GENOMIC DNA]</scope>
</reference>
<sequence>MQAIANRLVSRFHSNIASSIAHLVVFSQEMPERIDKEWKLFREEVTLEDVLLDKEIVFPESSLRHDDANIFKNRDNKSSTIRTTQCKVNYLRARVVTLSNQLMDFS</sequence>
<dbReference type="RefSeq" id="YP_002049014.1">
    <property type="nucleotide sequence ID" value="NC_011087.1"/>
</dbReference>
<geneLocation type="organellar chromatophore" evidence="1"/>
<reference evidence="1" key="1">
    <citation type="submission" date="2007-08" db="EMBL/GenBank/DDBJ databases">
        <authorList>
            <person name="Gloeckner G."/>
            <person name="Nowack E."/>
            <person name="Melkonian M."/>
        </authorList>
    </citation>
    <scope>NUCLEOTIDE SEQUENCE</scope>
</reference>
<gene>
    <name evidence="1" type="ordered locus">PCC_0363</name>
</gene>
<dbReference type="AlphaFoldDB" id="B1X4D5"/>
<name>B1X4D5_PAUCH</name>
<keyword evidence="1" id="KW-0934">Plastid</keyword>
<dbReference type="EMBL" id="CP000815">
    <property type="protein sequence ID" value="ACB42804.1"/>
    <property type="molecule type" value="Genomic_DNA"/>
</dbReference>
<organism evidence="1">
    <name type="scientific">Paulinella chromatophora</name>
    <dbReference type="NCBI Taxonomy" id="39717"/>
    <lineage>
        <taxon>Eukaryota</taxon>
        <taxon>Sar</taxon>
        <taxon>Rhizaria</taxon>
        <taxon>Cercozoa</taxon>
        <taxon>Imbricatea</taxon>
        <taxon>Silicofilosea</taxon>
        <taxon>Euglyphida</taxon>
        <taxon>Paulinellidae</taxon>
        <taxon>Paulinella</taxon>
    </lineage>
</organism>
<evidence type="ECO:0000313" key="1">
    <source>
        <dbReference type="EMBL" id="ACB42804.1"/>
    </source>
</evidence>
<protein>
    <submittedName>
        <fullName evidence="1">Uncharacterized protein</fullName>
    </submittedName>
</protein>
<proteinExistence type="predicted"/>